<evidence type="ECO:0000256" key="9">
    <source>
        <dbReference type="ARBA" id="ARBA00023237"/>
    </source>
</evidence>
<evidence type="ECO:0000256" key="3">
    <source>
        <dbReference type="ARBA" id="ARBA00022452"/>
    </source>
</evidence>
<keyword evidence="5 11" id="KW-0732">Signal</keyword>
<comment type="subcellular location">
    <subcellularLocation>
        <location evidence="1">Cell outer membrane</location>
        <topology evidence="1">Multi-pass membrane protein</topology>
    </subcellularLocation>
</comment>
<accession>A0A316A028</accession>
<feature type="domain" description="TonB-dependent receptor-like beta-barrel" evidence="12">
    <location>
        <begin position="259"/>
        <end position="770"/>
    </location>
</feature>
<dbReference type="Proteomes" id="UP000245535">
    <property type="component" value="Unassembled WGS sequence"/>
</dbReference>
<dbReference type="InterPro" id="IPR012910">
    <property type="entry name" value="Plug_dom"/>
</dbReference>
<keyword evidence="3" id="KW-1134">Transmembrane beta strand</keyword>
<feature type="signal peptide" evidence="11">
    <location>
        <begin position="1"/>
        <end position="22"/>
    </location>
</feature>
<comment type="similarity">
    <text evidence="10">Belongs to the TonB-dependent receptor family.</text>
</comment>
<dbReference type="Pfam" id="PF07715">
    <property type="entry name" value="Plug"/>
    <property type="match status" value="1"/>
</dbReference>
<dbReference type="SUPFAM" id="SSF56935">
    <property type="entry name" value="Porins"/>
    <property type="match status" value="1"/>
</dbReference>
<gene>
    <name evidence="14" type="ORF">BC781_102544</name>
</gene>
<dbReference type="Gene3D" id="2.40.170.20">
    <property type="entry name" value="TonB-dependent receptor, beta-barrel domain"/>
    <property type="match status" value="1"/>
</dbReference>
<evidence type="ECO:0000256" key="4">
    <source>
        <dbReference type="ARBA" id="ARBA00022692"/>
    </source>
</evidence>
<keyword evidence="7 10" id="KW-0472">Membrane</keyword>
<evidence type="ECO:0000256" key="10">
    <source>
        <dbReference type="RuleBase" id="RU003357"/>
    </source>
</evidence>
<reference evidence="14 15" key="1">
    <citation type="submission" date="2018-03" db="EMBL/GenBank/DDBJ databases">
        <title>Genomic Encyclopedia of Archaeal and Bacterial Type Strains, Phase II (KMG-II): from individual species to whole genera.</title>
        <authorList>
            <person name="Goeker M."/>
        </authorList>
    </citation>
    <scope>NUCLEOTIDE SEQUENCE [LARGE SCALE GENOMIC DNA]</scope>
    <source>
        <strain evidence="14 15">DSM 28229</strain>
    </source>
</reference>
<evidence type="ECO:0000313" key="15">
    <source>
        <dbReference type="Proteomes" id="UP000245535"/>
    </source>
</evidence>
<keyword evidence="15" id="KW-1185">Reference proteome</keyword>
<keyword evidence="8 14" id="KW-0675">Receptor</keyword>
<keyword evidence="9" id="KW-0998">Cell outer membrane</keyword>
<evidence type="ECO:0000256" key="6">
    <source>
        <dbReference type="ARBA" id="ARBA00023077"/>
    </source>
</evidence>
<dbReference type="Pfam" id="PF00593">
    <property type="entry name" value="TonB_dep_Rec_b-barrel"/>
    <property type="match status" value="1"/>
</dbReference>
<dbReference type="InterPro" id="IPR008969">
    <property type="entry name" value="CarboxyPept-like_regulatory"/>
</dbReference>
<dbReference type="SUPFAM" id="SSF49464">
    <property type="entry name" value="Carboxypeptidase regulatory domain-like"/>
    <property type="match status" value="1"/>
</dbReference>
<evidence type="ECO:0000256" key="1">
    <source>
        <dbReference type="ARBA" id="ARBA00004571"/>
    </source>
</evidence>
<proteinExistence type="inferred from homology"/>
<keyword evidence="4" id="KW-0812">Transmembrane</keyword>
<evidence type="ECO:0000259" key="13">
    <source>
        <dbReference type="Pfam" id="PF07715"/>
    </source>
</evidence>
<feature type="chain" id="PRO_5016236970" evidence="11">
    <location>
        <begin position="23"/>
        <end position="801"/>
    </location>
</feature>
<dbReference type="PANTHER" id="PTHR30069">
    <property type="entry name" value="TONB-DEPENDENT OUTER MEMBRANE RECEPTOR"/>
    <property type="match status" value="1"/>
</dbReference>
<dbReference type="InterPro" id="IPR037066">
    <property type="entry name" value="Plug_dom_sf"/>
</dbReference>
<evidence type="ECO:0000313" key="14">
    <source>
        <dbReference type="EMBL" id="PWJ42997.1"/>
    </source>
</evidence>
<dbReference type="RefSeq" id="WP_109617163.1">
    <property type="nucleotide sequence ID" value="NZ_QGDO01000002.1"/>
</dbReference>
<dbReference type="Gene3D" id="2.60.40.1120">
    <property type="entry name" value="Carboxypeptidase-like, regulatory domain"/>
    <property type="match status" value="1"/>
</dbReference>
<dbReference type="PANTHER" id="PTHR30069:SF29">
    <property type="entry name" value="HEMOGLOBIN AND HEMOGLOBIN-HAPTOGLOBIN-BINDING PROTEIN 1-RELATED"/>
    <property type="match status" value="1"/>
</dbReference>
<dbReference type="GO" id="GO:0015344">
    <property type="term" value="F:siderophore uptake transmembrane transporter activity"/>
    <property type="evidence" value="ECO:0007669"/>
    <property type="project" value="TreeGrafter"/>
</dbReference>
<comment type="caution">
    <text evidence="14">The sequence shown here is derived from an EMBL/GenBank/DDBJ whole genome shotgun (WGS) entry which is preliminary data.</text>
</comment>
<dbReference type="AlphaFoldDB" id="A0A316A028"/>
<evidence type="ECO:0000256" key="8">
    <source>
        <dbReference type="ARBA" id="ARBA00023170"/>
    </source>
</evidence>
<dbReference type="InterPro" id="IPR000531">
    <property type="entry name" value="Beta-barrel_TonB"/>
</dbReference>
<dbReference type="InterPro" id="IPR036942">
    <property type="entry name" value="Beta-barrel_TonB_sf"/>
</dbReference>
<dbReference type="OrthoDB" id="9795928at2"/>
<dbReference type="InterPro" id="IPR039426">
    <property type="entry name" value="TonB-dep_rcpt-like"/>
</dbReference>
<evidence type="ECO:0000256" key="5">
    <source>
        <dbReference type="ARBA" id="ARBA00022729"/>
    </source>
</evidence>
<evidence type="ECO:0000256" key="11">
    <source>
        <dbReference type="SAM" id="SignalP"/>
    </source>
</evidence>
<name>A0A316A028_SEDFL</name>
<dbReference type="GO" id="GO:0009279">
    <property type="term" value="C:cell outer membrane"/>
    <property type="evidence" value="ECO:0007669"/>
    <property type="project" value="UniProtKB-SubCell"/>
</dbReference>
<keyword evidence="6 10" id="KW-0798">TonB box</keyword>
<dbReference type="GO" id="GO:0044718">
    <property type="term" value="P:siderophore transmembrane transport"/>
    <property type="evidence" value="ECO:0007669"/>
    <property type="project" value="TreeGrafter"/>
</dbReference>
<evidence type="ECO:0000259" key="12">
    <source>
        <dbReference type="Pfam" id="PF00593"/>
    </source>
</evidence>
<dbReference type="EMBL" id="QGDO01000002">
    <property type="protein sequence ID" value="PWJ42997.1"/>
    <property type="molecule type" value="Genomic_DNA"/>
</dbReference>
<evidence type="ECO:0000256" key="2">
    <source>
        <dbReference type="ARBA" id="ARBA00022448"/>
    </source>
</evidence>
<dbReference type="Pfam" id="PF13715">
    <property type="entry name" value="CarbopepD_reg_2"/>
    <property type="match status" value="1"/>
</dbReference>
<organism evidence="14 15">
    <name type="scientific">Sediminitomix flava</name>
    <dbReference type="NCBI Taxonomy" id="379075"/>
    <lineage>
        <taxon>Bacteria</taxon>
        <taxon>Pseudomonadati</taxon>
        <taxon>Bacteroidota</taxon>
        <taxon>Cytophagia</taxon>
        <taxon>Cytophagales</taxon>
        <taxon>Flammeovirgaceae</taxon>
        <taxon>Sediminitomix</taxon>
    </lineage>
</organism>
<protein>
    <submittedName>
        <fullName evidence="14">Iron complex outermembrane receptor protein</fullName>
    </submittedName>
</protein>
<keyword evidence="2" id="KW-0813">Transport</keyword>
<dbReference type="Gene3D" id="2.170.130.10">
    <property type="entry name" value="TonB-dependent receptor, plug domain"/>
    <property type="match status" value="1"/>
</dbReference>
<evidence type="ECO:0000256" key="7">
    <source>
        <dbReference type="ARBA" id="ARBA00023136"/>
    </source>
</evidence>
<feature type="domain" description="TonB-dependent receptor plug" evidence="13">
    <location>
        <begin position="129"/>
        <end position="228"/>
    </location>
</feature>
<sequence length="801" mass="91496">MKLLELFWGVFVLICLCPPTFAQENPCTSTIKGKILDIETKEPIPYVTIKVRGTDKITITDIQGDFEIKGLCENQRTLIISCYGYCDSVCEDYNHKGQTPHIYLTQKVRQLDDVVIKAQKKEDQGIQTLSYQTIDKDLLERDFTQSIASAISNIDGVTLVSTGANVQLPVIHGLYGNRILILNNGLKHGFQNWGTDHAPEISLSSAEDITVLKGAAGVKYGPEALGGVLLIESAPLYFQEPFNLDATASYQTNGRGLFSSLDFGKGGDKWSYHLGGSYTKIGDRFAPDYSLTNSGKEEVAFHAGGRYQLKDWDFNLYYSFVDQDLALLRSSVFESGTAFINAINADEPLFIEPFSYEINAPNQTTIHHLGKIKIDWNYKESNKFTFLSGVQLNKRQEFDVRRNANKPIIDLDLLTTDYQLEWKHPNWGSLSGLVGLQLFTQNNDNNPGTDTTPFIPNYNSTRYSAFVIESLRKGKNTFEFGLRVDTESNNVRGRETNQDIFRDEYTFTNLTLSFGFIRELSDFATFRTNFGSAWRTPNMAELYSFGQHGFKATFGLLRYRVEDGVLKTDKVLELDDSDVSPENGLKWINEWRMEKESNTFVITAYSHYIQNFIFERPAGITGTVRGPLPVFIYDQVDALFIGGDFTWRKQWLQNLNGQYSISYLWSRNIEDNEVLINQPPLTNSYRLTWDTPRFWTFNESQLNLSASYTFEQFQAPRTIPPEDIINGDVELTPDSEIFDFKDAPSGYFLLDLSYRFKVGRFDNSFSIQNLLNNSYRNYLNEMRYFADEPGINFLFTVRYLL</sequence>